<dbReference type="Gene3D" id="3.40.190.10">
    <property type="entry name" value="Periplasmic binding protein-like II"/>
    <property type="match status" value="2"/>
</dbReference>
<dbReference type="GO" id="GO:0042301">
    <property type="term" value="F:phosphate ion binding"/>
    <property type="evidence" value="ECO:0007669"/>
    <property type="project" value="InterPro"/>
</dbReference>
<dbReference type="CDD" id="cd13565">
    <property type="entry name" value="PBP2_PstS"/>
    <property type="match status" value="1"/>
</dbReference>
<dbReference type="NCBIfam" id="TIGR00975">
    <property type="entry name" value="3a0107s03"/>
    <property type="match status" value="1"/>
</dbReference>
<dbReference type="InterPro" id="IPR005673">
    <property type="entry name" value="ABC_phos-bd_PstS"/>
</dbReference>
<evidence type="ECO:0000256" key="1">
    <source>
        <dbReference type="ARBA" id="ARBA00008725"/>
    </source>
</evidence>
<evidence type="ECO:0000256" key="2">
    <source>
        <dbReference type="ARBA" id="ARBA00022448"/>
    </source>
</evidence>
<keyword evidence="2" id="KW-0813">Transport</keyword>
<name>J9CB17_9ZZZZ</name>
<comment type="caution">
    <text evidence="5">The sequence shown here is derived from an EMBL/GenBank/DDBJ whole genome shotgun (WGS) entry which is preliminary data.</text>
</comment>
<dbReference type="PANTHER" id="PTHR42996">
    <property type="entry name" value="PHOSPHATE-BINDING PROTEIN PSTS"/>
    <property type="match status" value="1"/>
</dbReference>
<reference evidence="5" key="1">
    <citation type="journal article" date="2012" name="PLoS ONE">
        <title>Gene sets for utilization of primary and secondary nutrition supplies in the distal gut of endangered iberian lynx.</title>
        <authorList>
            <person name="Alcaide M."/>
            <person name="Messina E."/>
            <person name="Richter M."/>
            <person name="Bargiela R."/>
            <person name="Peplies J."/>
            <person name="Huws S.A."/>
            <person name="Newbold C.J."/>
            <person name="Golyshin P.N."/>
            <person name="Simon M.A."/>
            <person name="Lopez G."/>
            <person name="Yakimov M.M."/>
            <person name="Ferrer M."/>
        </authorList>
    </citation>
    <scope>NUCLEOTIDE SEQUENCE</scope>
</reference>
<comment type="similarity">
    <text evidence="1">Belongs to the PstS family.</text>
</comment>
<evidence type="ECO:0000259" key="4">
    <source>
        <dbReference type="Pfam" id="PF12849"/>
    </source>
</evidence>
<dbReference type="GO" id="GO:0035435">
    <property type="term" value="P:phosphate ion transmembrane transport"/>
    <property type="evidence" value="ECO:0007669"/>
    <property type="project" value="InterPro"/>
</dbReference>
<dbReference type="PROSITE" id="PS51257">
    <property type="entry name" value="PROKAR_LIPOPROTEIN"/>
    <property type="match status" value="1"/>
</dbReference>
<dbReference type="InterPro" id="IPR050962">
    <property type="entry name" value="Phosphate-bind_PstS"/>
</dbReference>
<gene>
    <name evidence="5" type="ORF">EVA_14816</name>
</gene>
<organism evidence="5">
    <name type="scientific">gut metagenome</name>
    <dbReference type="NCBI Taxonomy" id="749906"/>
    <lineage>
        <taxon>unclassified sequences</taxon>
        <taxon>metagenomes</taxon>
        <taxon>organismal metagenomes</taxon>
    </lineage>
</organism>
<dbReference type="PANTHER" id="PTHR42996:SF1">
    <property type="entry name" value="PHOSPHATE-BINDING PROTEIN PSTS"/>
    <property type="match status" value="1"/>
</dbReference>
<evidence type="ECO:0000313" key="5">
    <source>
        <dbReference type="EMBL" id="EJW97070.1"/>
    </source>
</evidence>
<dbReference type="AlphaFoldDB" id="J9CB17"/>
<accession>J9CB17</accession>
<dbReference type="EMBL" id="AMCI01004951">
    <property type="protein sequence ID" value="EJW97070.1"/>
    <property type="molecule type" value="Genomic_DNA"/>
</dbReference>
<dbReference type="PIRSF" id="PIRSF002756">
    <property type="entry name" value="PstS"/>
    <property type="match status" value="1"/>
</dbReference>
<feature type="domain" description="PBP" evidence="4">
    <location>
        <begin position="30"/>
        <end position="318"/>
    </location>
</feature>
<sequence length="368" mass="38919">MKKMFSTLLSISIALALTACGGASQSQNAERKAQELSGAGATFPLPFYNVVFEQFGQQHGDAVAYGGIGSGGGVRNLKDQIVDFAGSDAFLSEKEMNEMPAVIHVPTCMGAVVLAYNLEGVDSLNLSGDVVADIFAGKIKTWNDARITALNPQTQLPSEAILPVFRSDGSGTTFVFTDYLSKVSTEWAANYGTGKSVNFPTGQAAKGNPGVAGIIAQTRNAIGYVGSEYAFAQKIPYARLMNQRGELVTPSATSISAAAAGSIPADTRTSITNADAAGAYPISCFTWILIYREQHYADRSREQAEATLDLLHYILSDEAQSITSEVHYAPLPAQAKELSLKNLESVTYDGQPLLKAAQPTAAATQPAV</sequence>
<dbReference type="GO" id="GO:0043190">
    <property type="term" value="C:ATP-binding cassette (ABC) transporter complex"/>
    <property type="evidence" value="ECO:0007669"/>
    <property type="project" value="InterPro"/>
</dbReference>
<dbReference type="Pfam" id="PF12849">
    <property type="entry name" value="PBP_like_2"/>
    <property type="match status" value="1"/>
</dbReference>
<dbReference type="InterPro" id="IPR024370">
    <property type="entry name" value="PBP_domain"/>
</dbReference>
<proteinExistence type="inferred from homology"/>
<evidence type="ECO:0000256" key="3">
    <source>
        <dbReference type="ARBA" id="ARBA00022592"/>
    </source>
</evidence>
<dbReference type="SUPFAM" id="SSF53850">
    <property type="entry name" value="Periplasmic binding protein-like II"/>
    <property type="match status" value="1"/>
</dbReference>
<protein>
    <submittedName>
        <fullName evidence="5">Phosphate ABC transporter, periplasmic phosphate-binding protein</fullName>
    </submittedName>
</protein>
<keyword evidence="3" id="KW-0592">Phosphate transport</keyword>